<feature type="domain" description="AAA" evidence="4">
    <location>
        <begin position="20"/>
        <end position="171"/>
    </location>
</feature>
<keyword evidence="1 3" id="KW-0547">Nucleotide-binding</keyword>
<dbReference type="Proteomes" id="UP000280842">
    <property type="component" value="Unassembled WGS sequence"/>
</dbReference>
<dbReference type="GO" id="GO:0005524">
    <property type="term" value="F:ATP binding"/>
    <property type="evidence" value="ECO:0007669"/>
    <property type="project" value="UniProtKB-KW"/>
</dbReference>
<dbReference type="SUPFAM" id="SSF52540">
    <property type="entry name" value="P-loop containing nucleoside triphosphate hydrolases"/>
    <property type="match status" value="1"/>
</dbReference>
<dbReference type="OrthoDB" id="9816297at2"/>
<sequence length="286" mass="32347">MKDQAFDLRKLIKEENNDFQVLTITSGKGGVGKTSFTVNLAYCLQTLGKRVLILDADLALANIDILLDEKPPYNLGHLLTGEKSINEIIYTSRYGIKFIPATSGVEELANLTKEQQLFLINSLKDIYYDFDFMLIDTSAGVDEIVINFCLAADKTAVITTPDPTAIADAYAVSRIISKHKPESLELGLIVNMVSSAEEGEKIYKGMNSILKRFTGKEIEFYGYLRNDEKLTKSIRDRNILFKEDKNSKYSKDIHNFANFLISGKKKSPETNFWKRVFNSWIKIKEG</sequence>
<comment type="caution">
    <text evidence="5">The sequence shown here is derived from an EMBL/GenBank/DDBJ whole genome shotgun (WGS) entry which is preliminary data.</text>
</comment>
<evidence type="ECO:0000256" key="1">
    <source>
        <dbReference type="ARBA" id="ARBA00022741"/>
    </source>
</evidence>
<dbReference type="CDD" id="cd02038">
    <property type="entry name" value="FlhG-like"/>
    <property type="match status" value="1"/>
</dbReference>
<proteinExistence type="predicted"/>
<name>A0A3M0BHR7_9AQUI</name>
<evidence type="ECO:0000256" key="3">
    <source>
        <dbReference type="PIRSR" id="PIRSR003092-1"/>
    </source>
</evidence>
<dbReference type="InterPro" id="IPR027417">
    <property type="entry name" value="P-loop_NTPase"/>
</dbReference>
<keyword evidence="5" id="KW-0282">Flagellum</keyword>
<dbReference type="GO" id="GO:0009898">
    <property type="term" value="C:cytoplasmic side of plasma membrane"/>
    <property type="evidence" value="ECO:0007669"/>
    <property type="project" value="TreeGrafter"/>
</dbReference>
<reference evidence="5 6" key="1">
    <citation type="submission" date="2018-10" db="EMBL/GenBank/DDBJ databases">
        <title>Genomic Encyclopedia of Archaeal and Bacterial Type Strains, Phase II (KMG-II): from individual species to whole genera.</title>
        <authorList>
            <person name="Goeker M."/>
        </authorList>
    </citation>
    <scope>NUCLEOTIDE SEQUENCE [LARGE SCALE GENOMIC DNA]</scope>
    <source>
        <strain evidence="5 6">VM1</strain>
    </source>
</reference>
<dbReference type="InterPro" id="IPR050625">
    <property type="entry name" value="ParA/MinD_ATPase"/>
</dbReference>
<evidence type="ECO:0000259" key="4">
    <source>
        <dbReference type="Pfam" id="PF13614"/>
    </source>
</evidence>
<gene>
    <name evidence="5" type="ORF">CLV39_1128</name>
</gene>
<dbReference type="PANTHER" id="PTHR43384:SF4">
    <property type="entry name" value="CELLULOSE BIOSYNTHESIS PROTEIN BCSQ-RELATED"/>
    <property type="match status" value="1"/>
</dbReference>
<keyword evidence="6" id="KW-1185">Reference proteome</keyword>
<dbReference type="Pfam" id="PF13614">
    <property type="entry name" value="AAA_31"/>
    <property type="match status" value="1"/>
</dbReference>
<keyword evidence="5" id="KW-0966">Cell projection</keyword>
<evidence type="ECO:0000313" key="6">
    <source>
        <dbReference type="Proteomes" id="UP000280842"/>
    </source>
</evidence>
<dbReference type="InterPro" id="IPR025669">
    <property type="entry name" value="AAA_dom"/>
</dbReference>
<evidence type="ECO:0000256" key="2">
    <source>
        <dbReference type="ARBA" id="ARBA00022840"/>
    </source>
</evidence>
<dbReference type="PANTHER" id="PTHR43384">
    <property type="entry name" value="SEPTUM SITE-DETERMINING PROTEIN MIND HOMOLOG, CHLOROPLASTIC-RELATED"/>
    <property type="match status" value="1"/>
</dbReference>
<dbReference type="GO" id="GO:0051782">
    <property type="term" value="P:negative regulation of cell division"/>
    <property type="evidence" value="ECO:0007669"/>
    <property type="project" value="TreeGrafter"/>
</dbReference>
<dbReference type="RefSeq" id="WP_121923249.1">
    <property type="nucleotide sequence ID" value="NZ_REFO01000012.1"/>
</dbReference>
<feature type="binding site" evidence="3">
    <location>
        <begin position="28"/>
        <end position="35"/>
    </location>
    <ligand>
        <name>ATP</name>
        <dbReference type="ChEBI" id="CHEBI:30616"/>
    </ligand>
</feature>
<dbReference type="InterPro" id="IPR033875">
    <property type="entry name" value="FlhG"/>
</dbReference>
<dbReference type="Gene3D" id="3.40.50.300">
    <property type="entry name" value="P-loop containing nucleotide triphosphate hydrolases"/>
    <property type="match status" value="1"/>
</dbReference>
<evidence type="ECO:0000313" key="5">
    <source>
        <dbReference type="EMBL" id="RMA96116.1"/>
    </source>
</evidence>
<keyword evidence="2 3" id="KW-0067">ATP-binding</keyword>
<dbReference type="PIRSF" id="PIRSF003092">
    <property type="entry name" value="MinD"/>
    <property type="match status" value="1"/>
</dbReference>
<protein>
    <submittedName>
        <fullName evidence="5">Flagellar biosynthesis protein FlhG</fullName>
    </submittedName>
</protein>
<dbReference type="GO" id="GO:0005829">
    <property type="term" value="C:cytosol"/>
    <property type="evidence" value="ECO:0007669"/>
    <property type="project" value="TreeGrafter"/>
</dbReference>
<accession>A0A3M0BHR7</accession>
<dbReference type="EMBL" id="REFO01000012">
    <property type="protein sequence ID" value="RMA96116.1"/>
    <property type="molecule type" value="Genomic_DNA"/>
</dbReference>
<organism evidence="5 6">
    <name type="scientific">Hydrogenothermus marinus</name>
    <dbReference type="NCBI Taxonomy" id="133270"/>
    <lineage>
        <taxon>Bacteria</taxon>
        <taxon>Pseudomonadati</taxon>
        <taxon>Aquificota</taxon>
        <taxon>Aquificia</taxon>
        <taxon>Aquificales</taxon>
        <taxon>Hydrogenothermaceae</taxon>
        <taxon>Hydrogenothermus</taxon>
    </lineage>
</organism>
<dbReference type="GO" id="GO:0016887">
    <property type="term" value="F:ATP hydrolysis activity"/>
    <property type="evidence" value="ECO:0007669"/>
    <property type="project" value="TreeGrafter"/>
</dbReference>
<keyword evidence="5" id="KW-0969">Cilium</keyword>
<dbReference type="InterPro" id="IPR025501">
    <property type="entry name" value="MinD_FleN"/>
</dbReference>
<dbReference type="AlphaFoldDB" id="A0A3M0BHR7"/>